<dbReference type="Proteomes" id="UP000636505">
    <property type="component" value="Unassembled WGS sequence"/>
</dbReference>
<evidence type="ECO:0000313" key="2">
    <source>
        <dbReference type="EMBL" id="MBE9075834.1"/>
    </source>
</evidence>
<dbReference type="AlphaFoldDB" id="A0A8J7AJM2"/>
<accession>A0A8J7AJM2</accession>
<keyword evidence="3" id="KW-1185">Reference proteome</keyword>
<dbReference type="Pfam" id="PF10047">
    <property type="entry name" value="DUF2281"/>
    <property type="match status" value="1"/>
</dbReference>
<feature type="domain" description="DUF2281" evidence="1">
    <location>
        <begin position="7"/>
        <end position="42"/>
    </location>
</feature>
<protein>
    <submittedName>
        <fullName evidence="2">DUF2281 domain-containing protein</fullName>
    </submittedName>
</protein>
<dbReference type="RefSeq" id="WP_193904486.1">
    <property type="nucleotide sequence ID" value="NZ_JADEXG010000001.1"/>
</dbReference>
<reference evidence="2" key="1">
    <citation type="submission" date="2020-10" db="EMBL/GenBank/DDBJ databases">
        <authorList>
            <person name="Castelo-Branco R."/>
            <person name="Eusebio N."/>
            <person name="Adriana R."/>
            <person name="Vieira A."/>
            <person name="Brugerolle De Fraissinette N."/>
            <person name="Rezende De Castro R."/>
            <person name="Schneider M.P."/>
            <person name="Vasconcelos V."/>
            <person name="Leao P.N."/>
        </authorList>
    </citation>
    <scope>NUCLEOTIDE SEQUENCE</scope>
    <source>
        <strain evidence="2">LEGE 07310</strain>
    </source>
</reference>
<name>A0A8J7AJM2_9CYAN</name>
<comment type="caution">
    <text evidence="2">The sequence shown here is derived from an EMBL/GenBank/DDBJ whole genome shotgun (WGS) entry which is preliminary data.</text>
</comment>
<dbReference type="EMBL" id="JADEXG010000001">
    <property type="protein sequence ID" value="MBE9075834.1"/>
    <property type="molecule type" value="Genomic_DNA"/>
</dbReference>
<sequence>MFSLKQIQKDIQELPEDAQALLADFIEILKKRYSKSTQPESKSEKSPCQQFKEGGFIGCVAVEENLSTNYKQVLSEQLSAKYDHR</sequence>
<evidence type="ECO:0000313" key="3">
    <source>
        <dbReference type="Proteomes" id="UP000636505"/>
    </source>
</evidence>
<gene>
    <name evidence="2" type="ORF">IQ241_00720</name>
</gene>
<organism evidence="2 3">
    <name type="scientific">Vasconcelosia minhoensis LEGE 07310</name>
    <dbReference type="NCBI Taxonomy" id="915328"/>
    <lineage>
        <taxon>Bacteria</taxon>
        <taxon>Bacillati</taxon>
        <taxon>Cyanobacteriota</taxon>
        <taxon>Cyanophyceae</taxon>
        <taxon>Nodosilineales</taxon>
        <taxon>Cymatolegaceae</taxon>
        <taxon>Vasconcelosia</taxon>
        <taxon>Vasconcelosia minhoensis</taxon>
    </lineage>
</organism>
<proteinExistence type="predicted"/>
<dbReference type="InterPro" id="IPR018739">
    <property type="entry name" value="DUF2281"/>
</dbReference>
<evidence type="ECO:0000259" key="1">
    <source>
        <dbReference type="Pfam" id="PF10047"/>
    </source>
</evidence>